<keyword evidence="11" id="KW-0560">Oxidoreductase</keyword>
<dbReference type="GO" id="GO:0005789">
    <property type="term" value="C:endoplasmic reticulum membrane"/>
    <property type="evidence" value="ECO:0007669"/>
    <property type="project" value="UniProtKB-SubCell"/>
</dbReference>
<dbReference type="Proteomes" id="UP000612746">
    <property type="component" value="Unassembled WGS sequence"/>
</dbReference>
<comment type="cofactor">
    <cofactor evidence="1 17">
        <name>FAD</name>
        <dbReference type="ChEBI" id="CHEBI:57692"/>
    </cofactor>
</comment>
<proteinExistence type="inferred from homology"/>
<evidence type="ECO:0000256" key="13">
    <source>
        <dbReference type="ARBA" id="ARBA00023157"/>
    </source>
</evidence>
<evidence type="ECO:0000256" key="18">
    <source>
        <dbReference type="PIRSR" id="PIRSR017205-3"/>
    </source>
</evidence>
<keyword evidence="9 17" id="KW-0274">FAD</keyword>
<feature type="active site" description="Nucleophile" evidence="16">
    <location>
        <position position="418"/>
    </location>
</feature>
<feature type="chain" id="PRO_5034525481" description="Endoplasmic oxidoreductin" evidence="19">
    <location>
        <begin position="23"/>
        <end position="564"/>
    </location>
</feature>
<comment type="caution">
    <text evidence="20">The sequence shown here is derived from an EMBL/GenBank/DDBJ whole genome shotgun (WGS) entry which is preliminary data.</text>
</comment>
<dbReference type="InterPro" id="IPR037192">
    <property type="entry name" value="ERO1-like_sf"/>
</dbReference>
<dbReference type="SUPFAM" id="SSF110019">
    <property type="entry name" value="ERO1-like"/>
    <property type="match status" value="1"/>
</dbReference>
<evidence type="ECO:0000256" key="11">
    <source>
        <dbReference type="ARBA" id="ARBA00023002"/>
    </source>
</evidence>
<dbReference type="GO" id="GO:0034975">
    <property type="term" value="P:protein folding in endoplasmic reticulum"/>
    <property type="evidence" value="ECO:0007669"/>
    <property type="project" value="InterPro"/>
</dbReference>
<dbReference type="PANTHER" id="PTHR12613:SF0">
    <property type="entry name" value="ERO1-LIKE PROTEIN"/>
    <property type="match status" value="1"/>
</dbReference>
<comment type="subcellular location">
    <subcellularLocation>
        <location evidence="2">Endoplasmic reticulum membrane</location>
        <topology evidence="2">Peripheral membrane protein</topology>
        <orientation evidence="2">Lumenal side</orientation>
    </subcellularLocation>
</comment>
<evidence type="ECO:0000256" key="12">
    <source>
        <dbReference type="ARBA" id="ARBA00023136"/>
    </source>
</evidence>
<accession>A0A8H7PR76</accession>
<dbReference type="PIRSF" id="PIRSF017205">
    <property type="entry name" value="ERO1"/>
    <property type="match status" value="1"/>
</dbReference>
<gene>
    <name evidence="20" type="ORF">INT44_001560</name>
</gene>
<feature type="active site" evidence="16">
    <location>
        <position position="421"/>
    </location>
</feature>
<organism evidence="20 21">
    <name type="scientific">Umbelopsis vinacea</name>
    <dbReference type="NCBI Taxonomy" id="44442"/>
    <lineage>
        <taxon>Eukaryota</taxon>
        <taxon>Fungi</taxon>
        <taxon>Fungi incertae sedis</taxon>
        <taxon>Mucoromycota</taxon>
        <taxon>Mucoromycotina</taxon>
        <taxon>Umbelopsidomycetes</taxon>
        <taxon>Umbelopsidales</taxon>
        <taxon>Umbelopsidaceae</taxon>
        <taxon>Umbelopsis</taxon>
    </lineage>
</organism>
<evidence type="ECO:0008006" key="22">
    <source>
        <dbReference type="Google" id="ProtNLM"/>
    </source>
</evidence>
<feature type="binding site" evidence="17">
    <location>
        <position position="184"/>
    </location>
    <ligand>
        <name>FAD</name>
        <dbReference type="ChEBI" id="CHEBI:57692"/>
    </ligand>
</feature>
<evidence type="ECO:0000256" key="3">
    <source>
        <dbReference type="ARBA" id="ARBA00008277"/>
    </source>
</evidence>
<keyword evidence="10" id="KW-0249">Electron transport</keyword>
<dbReference type="EMBL" id="JAEPRA010000011">
    <property type="protein sequence ID" value="KAG2178408.1"/>
    <property type="molecule type" value="Genomic_DNA"/>
</dbReference>
<evidence type="ECO:0000256" key="16">
    <source>
        <dbReference type="PIRSR" id="PIRSR017205-1"/>
    </source>
</evidence>
<keyword evidence="8" id="KW-0256">Endoplasmic reticulum</keyword>
<comment type="similarity">
    <text evidence="3">Belongs to the EROs family.</text>
</comment>
<evidence type="ECO:0000256" key="15">
    <source>
        <dbReference type="ARBA" id="ARBA00023284"/>
    </source>
</evidence>
<dbReference type="OrthoDB" id="269384at2759"/>
<feature type="binding site" evidence="17">
    <location>
        <position position="182"/>
    </location>
    <ligand>
        <name>FAD</name>
        <dbReference type="ChEBI" id="CHEBI:57692"/>
    </ligand>
</feature>
<sequence>MWSRYILWLSAFGLLWILQCSANPSSSILPVTQDSTGVKFVEDVLDITEQQDYCNPTGAIRDSCCDVQTVEGVNQAITPILKKLVSTRFFRHYKLNLWKECPFWPDDGLCMNRDCSVATIDESAIPLAWRQHALGKVHTVSSSSDVFGMSDTCQYKAQDFCLVENEDDTEGVYVDLSQNPERFTGYAGVSAARVWKSIYEENCFNIVHKMTEGCETCNNIMNNGEQQKPTTGSSLAPPPGLSQPIQNPFAVVPNDRKDLDRLLNDLAEDPDSENEEVCLEKRVFYRVISGLHSSISIHICDEYFNQTTGEWSANLDCFVSRIGSHPERLHNVYFTHTLLMRALVKLSDYLHEYTFFTGDAKEEAATKKLVLDLIESTKACPSTFDERQLFQGQNAQALKEEFKEHFRNVTRIMDCVGCEKCKLWGKIQTTGLGTALKSASKRNRSVTLTIMMSISAKTNPALFERSEIIALINTINRFSESLRAVDKFRKMYQAKTHPNRNPEAISDEKQFGIIGTDNNTFKRVVSSTHESFNRCISVACRWAADTMEKLDIPVPQILKTFSTL</sequence>
<feature type="binding site" evidence="17">
    <location>
        <position position="321"/>
    </location>
    <ligand>
        <name>FAD</name>
        <dbReference type="ChEBI" id="CHEBI:57692"/>
    </ligand>
</feature>
<feature type="signal peptide" evidence="19">
    <location>
        <begin position="1"/>
        <end position="22"/>
    </location>
</feature>
<dbReference type="GO" id="GO:0015035">
    <property type="term" value="F:protein-disulfide reductase activity"/>
    <property type="evidence" value="ECO:0007669"/>
    <property type="project" value="InterPro"/>
</dbReference>
<dbReference type="PANTHER" id="PTHR12613">
    <property type="entry name" value="ERO1-RELATED"/>
    <property type="match status" value="1"/>
</dbReference>
<dbReference type="AlphaFoldDB" id="A0A8H7PR76"/>
<evidence type="ECO:0000256" key="2">
    <source>
        <dbReference type="ARBA" id="ARBA00004367"/>
    </source>
</evidence>
<feature type="binding site" evidence="17">
    <location>
        <position position="195"/>
    </location>
    <ligand>
        <name>FAD</name>
        <dbReference type="ChEBI" id="CHEBI:57692"/>
    </ligand>
</feature>
<protein>
    <recommendedName>
        <fullName evidence="22">Endoplasmic oxidoreductin</fullName>
    </recommendedName>
</protein>
<keyword evidence="7 19" id="KW-0732">Signal</keyword>
<feature type="binding site" evidence="17">
    <location>
        <position position="292"/>
    </location>
    <ligand>
        <name>FAD</name>
        <dbReference type="ChEBI" id="CHEBI:57692"/>
    </ligand>
</feature>
<keyword evidence="14" id="KW-0325">Glycoprotein</keyword>
<evidence type="ECO:0000256" key="1">
    <source>
        <dbReference type="ARBA" id="ARBA00001974"/>
    </source>
</evidence>
<dbReference type="GO" id="GO:0071949">
    <property type="term" value="F:FAD binding"/>
    <property type="evidence" value="ECO:0007669"/>
    <property type="project" value="InterPro"/>
</dbReference>
<reference evidence="20" key="1">
    <citation type="submission" date="2020-12" db="EMBL/GenBank/DDBJ databases">
        <title>Metabolic potential, ecology and presence of endohyphal bacteria is reflected in genomic diversity of Mucoromycotina.</title>
        <authorList>
            <person name="Muszewska A."/>
            <person name="Okrasinska A."/>
            <person name="Steczkiewicz K."/>
            <person name="Drgas O."/>
            <person name="Orlowska M."/>
            <person name="Perlinska-Lenart U."/>
            <person name="Aleksandrzak-Piekarczyk T."/>
            <person name="Szatraj K."/>
            <person name="Zielenkiewicz U."/>
            <person name="Pilsyk S."/>
            <person name="Malc E."/>
            <person name="Mieczkowski P."/>
            <person name="Kruszewska J.S."/>
            <person name="Biernat P."/>
            <person name="Pawlowska J."/>
        </authorList>
    </citation>
    <scope>NUCLEOTIDE SEQUENCE</scope>
    <source>
        <strain evidence="20">WA0000051536</strain>
    </source>
</reference>
<evidence type="ECO:0000256" key="19">
    <source>
        <dbReference type="SAM" id="SignalP"/>
    </source>
</evidence>
<evidence type="ECO:0000256" key="10">
    <source>
        <dbReference type="ARBA" id="ARBA00022982"/>
    </source>
</evidence>
<dbReference type="Pfam" id="PF04137">
    <property type="entry name" value="ERO1"/>
    <property type="match status" value="1"/>
</dbReference>
<keyword evidence="12" id="KW-0472">Membrane</keyword>
<feature type="disulfide bond" description="Redox-active" evidence="18">
    <location>
        <begin position="110"/>
        <end position="115"/>
    </location>
</feature>
<keyword evidence="21" id="KW-1185">Reference proteome</keyword>
<evidence type="ECO:0000313" key="20">
    <source>
        <dbReference type="EMBL" id="KAG2178408.1"/>
    </source>
</evidence>
<feature type="disulfide bond" description="Redox-active" evidence="18">
    <location>
        <begin position="418"/>
        <end position="421"/>
    </location>
</feature>
<evidence type="ECO:0000256" key="9">
    <source>
        <dbReference type="ARBA" id="ARBA00022827"/>
    </source>
</evidence>
<evidence type="ECO:0000313" key="21">
    <source>
        <dbReference type="Proteomes" id="UP000612746"/>
    </source>
</evidence>
<name>A0A8H7PR76_9FUNG</name>
<keyword evidence="13 18" id="KW-1015">Disulfide bond</keyword>
<evidence type="ECO:0000256" key="8">
    <source>
        <dbReference type="ARBA" id="ARBA00022824"/>
    </source>
</evidence>
<evidence type="ECO:0000256" key="6">
    <source>
        <dbReference type="ARBA" id="ARBA00022630"/>
    </source>
</evidence>
<comment type="subunit">
    <text evidence="4">May function both as a monomer and a homodimer.</text>
</comment>
<evidence type="ECO:0000256" key="17">
    <source>
        <dbReference type="PIRSR" id="PIRSR017205-2"/>
    </source>
</evidence>
<evidence type="ECO:0000256" key="7">
    <source>
        <dbReference type="ARBA" id="ARBA00022729"/>
    </source>
</evidence>
<evidence type="ECO:0000256" key="14">
    <source>
        <dbReference type="ARBA" id="ARBA00023180"/>
    </source>
</evidence>
<dbReference type="InterPro" id="IPR007266">
    <property type="entry name" value="Ero1"/>
</dbReference>
<keyword evidence="6" id="KW-0285">Flavoprotein</keyword>
<keyword evidence="15" id="KW-0676">Redox-active center</keyword>
<evidence type="ECO:0000256" key="5">
    <source>
        <dbReference type="ARBA" id="ARBA00022448"/>
    </source>
</evidence>
<dbReference type="GO" id="GO:0016972">
    <property type="term" value="F:thiol oxidase activity"/>
    <property type="evidence" value="ECO:0007669"/>
    <property type="project" value="InterPro"/>
</dbReference>
<keyword evidence="5" id="KW-0813">Transport</keyword>
<feature type="binding site" evidence="17">
    <location>
        <position position="289"/>
    </location>
    <ligand>
        <name>FAD</name>
        <dbReference type="ChEBI" id="CHEBI:57692"/>
    </ligand>
</feature>
<evidence type="ECO:0000256" key="4">
    <source>
        <dbReference type="ARBA" id="ARBA00011802"/>
    </source>
</evidence>